<evidence type="ECO:0000313" key="1">
    <source>
        <dbReference type="EMBL" id="RWR23143.1"/>
    </source>
</evidence>
<name>A0A443JRJ3_9RHOB</name>
<dbReference type="AlphaFoldDB" id="A0A443JRJ3"/>
<evidence type="ECO:0000313" key="2">
    <source>
        <dbReference type="Proteomes" id="UP000284476"/>
    </source>
</evidence>
<accession>A0A443JRJ3</accession>
<dbReference type="Proteomes" id="UP000284476">
    <property type="component" value="Unassembled WGS sequence"/>
</dbReference>
<protein>
    <submittedName>
        <fullName evidence="1">Uncharacterized protein</fullName>
    </submittedName>
</protein>
<gene>
    <name evidence="1" type="ORF">D2T30_05625</name>
</gene>
<sequence length="76" mass="8600">MTDPSYPLLRVDPGASDRAVLRAAARLFHPTILQERGLRPARKRFYRLMLQEHARTRAATDKVLAAIVTVMEGEKV</sequence>
<reference evidence="1 2" key="1">
    <citation type="submission" date="2019-01" db="EMBL/GenBank/DDBJ databases">
        <title>Sinorhodobacter populi sp. nov. isolated from the symptomatic bark tissue of Populus euramericana canker.</title>
        <authorList>
            <person name="Xu G."/>
        </authorList>
    </citation>
    <scope>NUCLEOTIDE SEQUENCE [LARGE SCALE GENOMIC DNA]</scope>
    <source>
        <strain evidence="1 2">SK2B-1</strain>
    </source>
</reference>
<reference evidence="1 2" key="2">
    <citation type="submission" date="2019-01" db="EMBL/GenBank/DDBJ databases">
        <authorList>
            <person name="Li Y."/>
        </authorList>
    </citation>
    <scope>NUCLEOTIDE SEQUENCE [LARGE SCALE GENOMIC DNA]</scope>
    <source>
        <strain evidence="1 2">SK2B-1</strain>
    </source>
</reference>
<comment type="caution">
    <text evidence="1">The sequence shown here is derived from an EMBL/GenBank/DDBJ whole genome shotgun (WGS) entry which is preliminary data.</text>
</comment>
<dbReference type="EMBL" id="SAUZ01000004">
    <property type="protein sequence ID" value="RWR23143.1"/>
    <property type="molecule type" value="Genomic_DNA"/>
</dbReference>
<organism evidence="1 2">
    <name type="scientific">Paenirhodobacter populi</name>
    <dbReference type="NCBI Taxonomy" id="2306993"/>
    <lineage>
        <taxon>Bacteria</taxon>
        <taxon>Pseudomonadati</taxon>
        <taxon>Pseudomonadota</taxon>
        <taxon>Alphaproteobacteria</taxon>
        <taxon>Rhodobacterales</taxon>
        <taxon>Rhodobacter group</taxon>
        <taxon>Paenirhodobacter</taxon>
    </lineage>
</organism>
<proteinExistence type="predicted"/>